<evidence type="ECO:0000313" key="3">
    <source>
        <dbReference type="EMBL" id="SDO48423.1"/>
    </source>
</evidence>
<evidence type="ECO:0000256" key="1">
    <source>
        <dbReference type="SAM" id="MobiDB-lite"/>
    </source>
</evidence>
<evidence type="ECO:0000313" key="4">
    <source>
        <dbReference type="Proteomes" id="UP000199651"/>
    </source>
</evidence>
<gene>
    <name evidence="3" type="ORF">SAMN05192558_103258</name>
</gene>
<dbReference type="STRING" id="504798.SAMN05421871_102791"/>
<organism evidence="3 4">
    <name type="scientific">Actinokineospora alba</name>
    <dbReference type="NCBI Taxonomy" id="504798"/>
    <lineage>
        <taxon>Bacteria</taxon>
        <taxon>Bacillati</taxon>
        <taxon>Actinomycetota</taxon>
        <taxon>Actinomycetes</taxon>
        <taxon>Pseudonocardiales</taxon>
        <taxon>Pseudonocardiaceae</taxon>
        <taxon>Actinokineospora</taxon>
    </lineage>
</organism>
<accession>A0A1H0JY60</accession>
<dbReference type="RefSeq" id="WP_166658041.1">
    <property type="nucleotide sequence ID" value="NZ_FNDV01000002.1"/>
</dbReference>
<sequence length="56" mass="5449">MPKTARLLAAAALTLVLSGITIQAAVATERPGGIGWDGKPPVTVTPNAPTPAGATG</sequence>
<feature type="chain" id="PRO_5011546775" evidence="2">
    <location>
        <begin position="25"/>
        <end position="56"/>
    </location>
</feature>
<name>A0A1H0JY60_9PSEU</name>
<dbReference type="EMBL" id="FNJB01000003">
    <property type="protein sequence ID" value="SDO48423.1"/>
    <property type="molecule type" value="Genomic_DNA"/>
</dbReference>
<keyword evidence="2" id="KW-0732">Signal</keyword>
<dbReference type="AlphaFoldDB" id="A0A1H0JY60"/>
<feature type="compositionally biased region" description="Low complexity" evidence="1">
    <location>
        <begin position="40"/>
        <end position="56"/>
    </location>
</feature>
<proteinExistence type="predicted"/>
<evidence type="ECO:0000256" key="2">
    <source>
        <dbReference type="SAM" id="SignalP"/>
    </source>
</evidence>
<protein>
    <submittedName>
        <fullName evidence="3">Uncharacterized protein</fullName>
    </submittedName>
</protein>
<dbReference type="Proteomes" id="UP000199651">
    <property type="component" value="Unassembled WGS sequence"/>
</dbReference>
<keyword evidence="4" id="KW-1185">Reference proteome</keyword>
<feature type="signal peptide" evidence="2">
    <location>
        <begin position="1"/>
        <end position="24"/>
    </location>
</feature>
<feature type="region of interest" description="Disordered" evidence="1">
    <location>
        <begin position="30"/>
        <end position="56"/>
    </location>
</feature>
<reference evidence="4" key="1">
    <citation type="submission" date="2016-10" db="EMBL/GenBank/DDBJ databases">
        <authorList>
            <person name="Varghese N."/>
            <person name="Submissions S."/>
        </authorList>
    </citation>
    <scope>NUCLEOTIDE SEQUENCE [LARGE SCALE GENOMIC DNA]</scope>
    <source>
        <strain evidence="4">IBRC-M 10655</strain>
    </source>
</reference>